<feature type="compositionally biased region" description="Pro residues" evidence="2">
    <location>
        <begin position="146"/>
        <end position="157"/>
    </location>
</feature>
<feature type="region of interest" description="Disordered" evidence="2">
    <location>
        <begin position="303"/>
        <end position="323"/>
    </location>
</feature>
<dbReference type="AlphaFoldDB" id="A0A6J0C3U8"/>
<dbReference type="Proteomes" id="UP000829291">
    <property type="component" value="Chromosome 6"/>
</dbReference>
<evidence type="ECO:0000256" key="2">
    <source>
        <dbReference type="SAM" id="MobiDB-lite"/>
    </source>
</evidence>
<dbReference type="InParanoid" id="A0A6J0C3U8"/>
<dbReference type="InterPro" id="IPR011993">
    <property type="entry name" value="PH-like_dom_sf"/>
</dbReference>
<dbReference type="SUPFAM" id="SSF50729">
    <property type="entry name" value="PH domain-like"/>
    <property type="match status" value="1"/>
</dbReference>
<sequence>MEDSNGSIVFREIHKNGWLRRTETVEREAARFWVVFCIHDDVEPYFEGYNNQRQAAKHSFLWNSSLQNILHLSPTLCATEQQDFEFCVNFSDQRVLRLAAPTYQDMYDWVQTVSRKLTEMKILSPKENFYSKGPGAERRPTRDPTSPLPLPPRPPPSLEVQVHVPLTNSDSANTENQTEIARVGSIRLPANQTNQLNHEENSATINQYPVSESVPNVFTFDNIPGHNGREPSTQPRFIPGGHQDRHSENVSNIENNNSSYESLFLASSHSPITPGRLIESNNSPESAESRHYAALREYRSLAPVSRPQQSGTHRAVTREGNGRQLTLREQQVLQLKREIGHRAGVRLQLRRRDCKDNIAFVDTFGTVWIAGWKQREQPMLYNVLHIGDQVLSLAGSPVHSATSARDILKNCTTPYVEMIVRRLPQGRTMTLIRGSDRETDSHGFGLELQGNEVIGVGGMALTSGLPPAALAADPSMPAGTFVNWTLTEVNGRPLNILGQGEDARERLGGVGLDVSVVMQPTDLVSSLKKFLRNHRGYKNYLLN</sequence>
<dbReference type="RefSeq" id="XP_015521213.2">
    <property type="nucleotide sequence ID" value="XM_015665727.2"/>
</dbReference>
<dbReference type="GO" id="GO:0005737">
    <property type="term" value="C:cytoplasm"/>
    <property type="evidence" value="ECO:0007669"/>
    <property type="project" value="TreeGrafter"/>
</dbReference>
<evidence type="ECO:0000256" key="1">
    <source>
        <dbReference type="ARBA" id="ARBA00022737"/>
    </source>
</evidence>
<dbReference type="Gene3D" id="2.30.29.30">
    <property type="entry name" value="Pleckstrin-homology domain (PH domain)/Phosphotyrosine-binding domain (PTB)"/>
    <property type="match status" value="1"/>
</dbReference>
<evidence type="ECO:0000313" key="4">
    <source>
        <dbReference type="RefSeq" id="XP_015521213.2"/>
    </source>
</evidence>
<dbReference type="CDD" id="cd00821">
    <property type="entry name" value="PH"/>
    <property type="match status" value="1"/>
</dbReference>
<protein>
    <submittedName>
        <fullName evidence="4">Uncharacterized protein LOC107225302 isoform X1</fullName>
    </submittedName>
</protein>
<accession>A0A6J0C3U8</accession>
<evidence type="ECO:0000313" key="3">
    <source>
        <dbReference type="Proteomes" id="UP000829291"/>
    </source>
</evidence>
<name>A0A6J0C3U8_NEOLC</name>
<keyword evidence="1" id="KW-0677">Repeat</keyword>
<dbReference type="KEGG" id="nlo:107225302"/>
<dbReference type="FunCoup" id="A0A6J0C3U8">
    <property type="interactions" value="228"/>
</dbReference>
<organism evidence="4">
    <name type="scientific">Neodiprion lecontei</name>
    <name type="common">Redheaded pine sawfly</name>
    <dbReference type="NCBI Taxonomy" id="441921"/>
    <lineage>
        <taxon>Eukaryota</taxon>
        <taxon>Metazoa</taxon>
        <taxon>Ecdysozoa</taxon>
        <taxon>Arthropoda</taxon>
        <taxon>Hexapoda</taxon>
        <taxon>Insecta</taxon>
        <taxon>Pterygota</taxon>
        <taxon>Neoptera</taxon>
        <taxon>Endopterygota</taxon>
        <taxon>Hymenoptera</taxon>
        <taxon>Tenthredinoidea</taxon>
        <taxon>Diprionidae</taxon>
        <taxon>Diprioninae</taxon>
        <taxon>Neodiprion</taxon>
    </lineage>
</organism>
<dbReference type="InterPro" id="IPR051230">
    <property type="entry name" value="APP-Binding"/>
</dbReference>
<feature type="region of interest" description="Disordered" evidence="2">
    <location>
        <begin position="128"/>
        <end position="158"/>
    </location>
</feature>
<dbReference type="PANTHER" id="PTHR12345">
    <property type="entry name" value="SYNTENIN RELATED"/>
    <property type="match status" value="1"/>
</dbReference>
<dbReference type="InterPro" id="IPR036034">
    <property type="entry name" value="PDZ_sf"/>
</dbReference>
<dbReference type="OrthoDB" id="6126662at2759"/>
<keyword evidence="3" id="KW-1185">Reference proteome</keyword>
<dbReference type="GeneID" id="107225302"/>
<proteinExistence type="predicted"/>
<gene>
    <name evidence="4" type="primary">LOC107225302</name>
</gene>
<dbReference type="GO" id="GO:0005886">
    <property type="term" value="C:plasma membrane"/>
    <property type="evidence" value="ECO:0007669"/>
    <property type="project" value="TreeGrafter"/>
</dbReference>
<reference evidence="4" key="1">
    <citation type="submission" date="2025-08" db="UniProtKB">
        <authorList>
            <consortium name="RefSeq"/>
        </authorList>
    </citation>
    <scope>IDENTIFICATION</scope>
    <source>
        <tissue evidence="4">Thorax and Abdomen</tissue>
    </source>
</reference>
<dbReference type="PANTHER" id="PTHR12345:SF11">
    <property type="entry name" value="FI13065P"/>
    <property type="match status" value="1"/>
</dbReference>
<dbReference type="SUPFAM" id="SSF50156">
    <property type="entry name" value="PDZ domain-like"/>
    <property type="match status" value="1"/>
</dbReference>